<accession>A0ABR6ZPN7</accession>
<feature type="signal peptide" evidence="1">
    <location>
        <begin position="1"/>
        <end position="18"/>
    </location>
</feature>
<organism evidence="2 3">
    <name type="scientific">Undibacterium hunanense</name>
    <dbReference type="NCBI Taxonomy" id="2762292"/>
    <lineage>
        <taxon>Bacteria</taxon>
        <taxon>Pseudomonadati</taxon>
        <taxon>Pseudomonadota</taxon>
        <taxon>Betaproteobacteria</taxon>
        <taxon>Burkholderiales</taxon>
        <taxon>Oxalobacteraceae</taxon>
        <taxon>Undibacterium</taxon>
    </lineage>
</organism>
<name>A0ABR6ZPN7_9BURK</name>
<proteinExistence type="predicted"/>
<dbReference type="PROSITE" id="PS51257">
    <property type="entry name" value="PROKAR_LIPOPROTEIN"/>
    <property type="match status" value="1"/>
</dbReference>
<keyword evidence="3" id="KW-1185">Reference proteome</keyword>
<evidence type="ECO:0000313" key="3">
    <source>
        <dbReference type="Proteomes" id="UP000650424"/>
    </source>
</evidence>
<evidence type="ECO:0000313" key="2">
    <source>
        <dbReference type="EMBL" id="MBC3917837.1"/>
    </source>
</evidence>
<sequence>MTQSRILLVFMMSIMLSACDGGWSGPRYQLITATDGKVYRLDAQNGAVHYVTSEKMLALNDELPTLHVGEYYQMSDANGNARYLKYLGNARFEKSQLSTQVSP</sequence>
<keyword evidence="1" id="KW-0732">Signal</keyword>
<reference evidence="2 3" key="1">
    <citation type="submission" date="2020-08" db="EMBL/GenBank/DDBJ databases">
        <title>Novel species isolated from subtropical streams in China.</title>
        <authorList>
            <person name="Lu H."/>
        </authorList>
    </citation>
    <scope>NUCLEOTIDE SEQUENCE [LARGE SCALE GENOMIC DNA]</scope>
    <source>
        <strain evidence="2 3">CY18W</strain>
    </source>
</reference>
<comment type="caution">
    <text evidence="2">The sequence shown here is derived from an EMBL/GenBank/DDBJ whole genome shotgun (WGS) entry which is preliminary data.</text>
</comment>
<dbReference type="Proteomes" id="UP000650424">
    <property type="component" value="Unassembled WGS sequence"/>
</dbReference>
<evidence type="ECO:0008006" key="4">
    <source>
        <dbReference type="Google" id="ProtNLM"/>
    </source>
</evidence>
<feature type="chain" id="PRO_5047523848" description="Lipoprotein" evidence="1">
    <location>
        <begin position="19"/>
        <end position="103"/>
    </location>
</feature>
<dbReference type="EMBL" id="JACOGF010000004">
    <property type="protein sequence ID" value="MBC3917837.1"/>
    <property type="molecule type" value="Genomic_DNA"/>
</dbReference>
<gene>
    <name evidence="2" type="ORF">H8L32_10165</name>
</gene>
<evidence type="ECO:0000256" key="1">
    <source>
        <dbReference type="SAM" id="SignalP"/>
    </source>
</evidence>
<dbReference type="RefSeq" id="WP_186947072.1">
    <property type="nucleotide sequence ID" value="NZ_JACOGF010000004.1"/>
</dbReference>
<protein>
    <recommendedName>
        <fullName evidence="4">Lipoprotein</fullName>
    </recommendedName>
</protein>